<evidence type="ECO:0000256" key="7">
    <source>
        <dbReference type="ARBA" id="ARBA00023170"/>
    </source>
</evidence>
<keyword evidence="8 9" id="KW-0807">Transducer</keyword>
<dbReference type="CDD" id="cd00637">
    <property type="entry name" value="7tm_classA_rhodopsin-like"/>
    <property type="match status" value="2"/>
</dbReference>
<dbReference type="SUPFAM" id="SSF81321">
    <property type="entry name" value="Family A G protein-coupled receptor-like"/>
    <property type="match status" value="1"/>
</dbReference>
<keyword evidence="4 11" id="KW-1133">Transmembrane helix</keyword>
<dbReference type="PROSITE" id="PS50262">
    <property type="entry name" value="G_PROTEIN_RECEP_F1_2"/>
    <property type="match status" value="1"/>
</dbReference>
<dbReference type="Proteomes" id="UP000735302">
    <property type="component" value="Unassembled WGS sequence"/>
</dbReference>
<feature type="transmembrane region" description="Helical" evidence="11">
    <location>
        <begin position="95"/>
        <end position="120"/>
    </location>
</feature>
<gene>
    <name evidence="13" type="ORF">PoB_006120500</name>
</gene>
<dbReference type="GO" id="GO:0004930">
    <property type="term" value="F:G protein-coupled receptor activity"/>
    <property type="evidence" value="ECO:0007669"/>
    <property type="project" value="UniProtKB-KW"/>
</dbReference>
<evidence type="ECO:0000256" key="9">
    <source>
        <dbReference type="RuleBase" id="RU000688"/>
    </source>
</evidence>
<comment type="subcellular location">
    <subcellularLocation>
        <location evidence="1">Cell membrane</location>
        <topology evidence="1">Multi-pass membrane protein</topology>
    </subcellularLocation>
</comment>
<protein>
    <submittedName>
        <fullName evidence="13">Alpha-2 adrenergic receptor</fullName>
    </submittedName>
</protein>
<dbReference type="InterPro" id="IPR017452">
    <property type="entry name" value="GPCR_Rhodpsn_7TM"/>
</dbReference>
<dbReference type="InterPro" id="IPR000276">
    <property type="entry name" value="GPCR_Rhodpsn"/>
</dbReference>
<dbReference type="PANTHER" id="PTHR24248">
    <property type="entry name" value="ADRENERGIC RECEPTOR-RELATED G-PROTEIN COUPLED RECEPTOR"/>
    <property type="match status" value="1"/>
</dbReference>
<comment type="similarity">
    <text evidence="9">Belongs to the G-protein coupled receptor 1 family.</text>
</comment>
<feature type="transmembrane region" description="Helical" evidence="11">
    <location>
        <begin position="680"/>
        <end position="700"/>
    </location>
</feature>
<dbReference type="Gene3D" id="1.20.1070.10">
    <property type="entry name" value="Rhodopsin 7-helix transmembrane proteins"/>
    <property type="match status" value="2"/>
</dbReference>
<name>A0AAV4CS84_9GAST</name>
<proteinExistence type="inferred from homology"/>
<evidence type="ECO:0000256" key="5">
    <source>
        <dbReference type="ARBA" id="ARBA00023040"/>
    </source>
</evidence>
<evidence type="ECO:0000256" key="1">
    <source>
        <dbReference type="ARBA" id="ARBA00004651"/>
    </source>
</evidence>
<keyword evidence="2" id="KW-1003">Cell membrane</keyword>
<dbReference type="PRINTS" id="PR00237">
    <property type="entry name" value="GPCRRHODOPSN"/>
</dbReference>
<feature type="transmembrane region" description="Helical" evidence="11">
    <location>
        <begin position="177"/>
        <end position="197"/>
    </location>
</feature>
<evidence type="ECO:0000313" key="13">
    <source>
        <dbReference type="EMBL" id="GFO34700.1"/>
    </source>
</evidence>
<feature type="compositionally biased region" description="Polar residues" evidence="10">
    <location>
        <begin position="564"/>
        <end position="586"/>
    </location>
</feature>
<keyword evidence="7 9" id="KW-0675">Receptor</keyword>
<evidence type="ECO:0000256" key="4">
    <source>
        <dbReference type="ARBA" id="ARBA00022989"/>
    </source>
</evidence>
<evidence type="ECO:0000256" key="3">
    <source>
        <dbReference type="ARBA" id="ARBA00022692"/>
    </source>
</evidence>
<dbReference type="GO" id="GO:0005886">
    <property type="term" value="C:plasma membrane"/>
    <property type="evidence" value="ECO:0007669"/>
    <property type="project" value="UniProtKB-SubCell"/>
</dbReference>
<feature type="transmembrane region" description="Helical" evidence="11">
    <location>
        <begin position="640"/>
        <end position="660"/>
    </location>
</feature>
<feature type="region of interest" description="Disordered" evidence="10">
    <location>
        <begin position="500"/>
        <end position="523"/>
    </location>
</feature>
<dbReference type="EMBL" id="BLXT01006926">
    <property type="protein sequence ID" value="GFO34700.1"/>
    <property type="molecule type" value="Genomic_DNA"/>
</dbReference>
<evidence type="ECO:0000256" key="6">
    <source>
        <dbReference type="ARBA" id="ARBA00023136"/>
    </source>
</evidence>
<comment type="caution">
    <text evidence="13">The sequence shown here is derived from an EMBL/GenBank/DDBJ whole genome shotgun (WGS) entry which is preliminary data.</text>
</comment>
<accession>A0AAV4CS84</accession>
<feature type="transmembrane region" description="Helical" evidence="11">
    <location>
        <begin position="140"/>
        <end position="165"/>
    </location>
</feature>
<evidence type="ECO:0000256" key="8">
    <source>
        <dbReference type="ARBA" id="ARBA00023224"/>
    </source>
</evidence>
<feature type="region of interest" description="Disordered" evidence="10">
    <location>
        <begin position="564"/>
        <end position="633"/>
    </location>
</feature>
<evidence type="ECO:0000256" key="11">
    <source>
        <dbReference type="SAM" id="Phobius"/>
    </source>
</evidence>
<keyword evidence="3 9" id="KW-0812">Transmembrane</keyword>
<dbReference type="PROSITE" id="PS00237">
    <property type="entry name" value="G_PROTEIN_RECEP_F1_1"/>
    <property type="match status" value="1"/>
</dbReference>
<keyword evidence="5 9" id="KW-0297">G-protein coupled receptor</keyword>
<dbReference type="PANTHER" id="PTHR24248:SF129">
    <property type="entry name" value="G-PROTEIN COUPLED RECEPTORS FAMILY 1 PROFILE DOMAIN-CONTAINING PROTEIN"/>
    <property type="match status" value="1"/>
</dbReference>
<dbReference type="AlphaFoldDB" id="A0AAV4CS84"/>
<keyword evidence="14" id="KW-1185">Reference proteome</keyword>
<evidence type="ECO:0000256" key="2">
    <source>
        <dbReference type="ARBA" id="ARBA00022475"/>
    </source>
</evidence>
<keyword evidence="6 11" id="KW-0472">Membrane</keyword>
<evidence type="ECO:0000256" key="10">
    <source>
        <dbReference type="SAM" id="MobiDB-lite"/>
    </source>
</evidence>
<evidence type="ECO:0000259" key="12">
    <source>
        <dbReference type="PROSITE" id="PS50262"/>
    </source>
</evidence>
<feature type="domain" description="G-protein coupled receptors family 1 profile" evidence="12">
    <location>
        <begin position="75"/>
        <end position="697"/>
    </location>
</feature>
<feature type="transmembrane region" description="Helical" evidence="11">
    <location>
        <begin position="58"/>
        <end position="83"/>
    </location>
</feature>
<organism evidence="13 14">
    <name type="scientific">Plakobranchus ocellatus</name>
    <dbReference type="NCBI Taxonomy" id="259542"/>
    <lineage>
        <taxon>Eukaryota</taxon>
        <taxon>Metazoa</taxon>
        <taxon>Spiralia</taxon>
        <taxon>Lophotrochozoa</taxon>
        <taxon>Mollusca</taxon>
        <taxon>Gastropoda</taxon>
        <taxon>Heterobranchia</taxon>
        <taxon>Euthyneura</taxon>
        <taxon>Panpulmonata</taxon>
        <taxon>Sacoglossa</taxon>
        <taxon>Placobranchoidea</taxon>
        <taxon>Plakobranchidae</taxon>
        <taxon>Plakobranchus</taxon>
    </lineage>
</organism>
<dbReference type="Pfam" id="PF00001">
    <property type="entry name" value="7tm_1"/>
    <property type="match status" value="1"/>
</dbReference>
<evidence type="ECO:0000313" key="14">
    <source>
        <dbReference type="Proteomes" id="UP000735302"/>
    </source>
</evidence>
<sequence>MERAWSAQSKVSLTAAAVAVISCHGVLGYTTVATNNGTNTTSGQEDTESLGHRSLAEIVFWSILLSLILVTAVLGNLLVIACVRTTTRLREEKSNMFLVNLSITDVGSACVVMTSSLHALMLDKWHMGAVWCDLVCGANYAFIIVSMLTLCFISLDRYAAVVYALRYHSWVTRRRIRLLLAWAWFQGFCFGLAPVLADWVRYDYWEVVCAIVWHEDVSNTLAYVVVAFAVCFFLPGVILAVAYCKIIKVAKAQNNVYPHNTGTRPAVPRPDQPEVHTAAAWANSDRPTTCHAINGKSVSKGDQAMVSIAANKESVAEAAEPTNITSINTRNISLHRHESSPELRVPTVLHDHLLDGQNRPAKFSSKSNTSQVEETGLHISDSNLHRQVIQNGQTKHVNDCSCTVDCRAEKLRTGHLKADYPRKLNLWFSANGIDKFLKVTSFSAPVSPQCGEQNILKETDTGCQRELRKRFDFQISAVRCKENGSLLVRGCKPPQLNDSQCEESMNLDSATNKTLPPHTGTSRLSLNSISKVSKCGAWSEEHNEASAPSPLVLDATSTPVLTLNQLDSPTLSPSVHATGSHSCSQPNEPPIRPDSRSSCQFSEIPRSPEPEAVMDAAPHGRAQRPRANGDRRNYSASSKAVKSLLIVVLAFFICMTPFSITKLYKVIFPRPDSLPGYVNLVATIFQYCSSVINPLIYGIFRKDFQRAFLLIFKRTMVRLRLRDSIDHNMDTILGSL</sequence>
<feature type="transmembrane region" description="Helical" evidence="11">
    <location>
        <begin position="221"/>
        <end position="244"/>
    </location>
</feature>
<reference evidence="13 14" key="1">
    <citation type="journal article" date="2021" name="Elife">
        <title>Chloroplast acquisition without the gene transfer in kleptoplastic sea slugs, Plakobranchus ocellatus.</title>
        <authorList>
            <person name="Maeda T."/>
            <person name="Takahashi S."/>
            <person name="Yoshida T."/>
            <person name="Shimamura S."/>
            <person name="Takaki Y."/>
            <person name="Nagai Y."/>
            <person name="Toyoda A."/>
            <person name="Suzuki Y."/>
            <person name="Arimoto A."/>
            <person name="Ishii H."/>
            <person name="Satoh N."/>
            <person name="Nishiyama T."/>
            <person name="Hasebe M."/>
            <person name="Maruyama T."/>
            <person name="Minagawa J."/>
            <person name="Obokata J."/>
            <person name="Shigenobu S."/>
        </authorList>
    </citation>
    <scope>NUCLEOTIDE SEQUENCE [LARGE SCALE GENOMIC DNA]</scope>
</reference>
<dbReference type="PROSITE" id="PS51257">
    <property type="entry name" value="PROKAR_LIPOPROTEIN"/>
    <property type="match status" value="1"/>
</dbReference>